<keyword evidence="3" id="KW-1185">Reference proteome</keyword>
<keyword evidence="1" id="KW-0472">Membrane</keyword>
<proteinExistence type="predicted"/>
<protein>
    <submittedName>
        <fullName evidence="2">Uncharacterized protein</fullName>
    </submittedName>
</protein>
<reference evidence="2 3" key="1">
    <citation type="submission" date="2020-05" db="EMBL/GenBank/DDBJ databases">
        <title>WGS assembly of Panicum virgatum.</title>
        <authorList>
            <person name="Lovell J.T."/>
            <person name="Jenkins J."/>
            <person name="Shu S."/>
            <person name="Juenger T.E."/>
            <person name="Schmutz J."/>
        </authorList>
    </citation>
    <scope>NUCLEOTIDE SEQUENCE [LARGE SCALE GENOMIC DNA]</scope>
    <source>
        <strain evidence="3">cv. AP13</strain>
    </source>
</reference>
<organism evidence="2 3">
    <name type="scientific">Panicum virgatum</name>
    <name type="common">Blackwell switchgrass</name>
    <dbReference type="NCBI Taxonomy" id="38727"/>
    <lineage>
        <taxon>Eukaryota</taxon>
        <taxon>Viridiplantae</taxon>
        <taxon>Streptophyta</taxon>
        <taxon>Embryophyta</taxon>
        <taxon>Tracheophyta</taxon>
        <taxon>Spermatophyta</taxon>
        <taxon>Magnoliopsida</taxon>
        <taxon>Liliopsida</taxon>
        <taxon>Poales</taxon>
        <taxon>Poaceae</taxon>
        <taxon>PACMAD clade</taxon>
        <taxon>Panicoideae</taxon>
        <taxon>Panicodae</taxon>
        <taxon>Paniceae</taxon>
        <taxon>Panicinae</taxon>
        <taxon>Panicum</taxon>
        <taxon>Panicum sect. Hiantes</taxon>
    </lineage>
</organism>
<dbReference type="AlphaFoldDB" id="A0A8T0QHR0"/>
<feature type="transmembrane region" description="Helical" evidence="1">
    <location>
        <begin position="65"/>
        <end position="84"/>
    </location>
</feature>
<evidence type="ECO:0000313" key="3">
    <source>
        <dbReference type="Proteomes" id="UP000823388"/>
    </source>
</evidence>
<keyword evidence="1" id="KW-1133">Transmembrane helix</keyword>
<gene>
    <name evidence="2" type="ORF">PVAP13_7KG245455</name>
</gene>
<accession>A0A8T0QHR0</accession>
<keyword evidence="1" id="KW-0812">Transmembrane</keyword>
<name>A0A8T0QHR0_PANVG</name>
<feature type="non-terminal residue" evidence="2">
    <location>
        <position position="95"/>
    </location>
</feature>
<feature type="non-terminal residue" evidence="2">
    <location>
        <position position="1"/>
    </location>
</feature>
<evidence type="ECO:0000313" key="2">
    <source>
        <dbReference type="EMBL" id="KAG2573243.1"/>
    </source>
</evidence>
<comment type="caution">
    <text evidence="2">The sequence shown here is derived from an EMBL/GenBank/DDBJ whole genome shotgun (WGS) entry which is preliminary data.</text>
</comment>
<dbReference type="EMBL" id="CM029049">
    <property type="protein sequence ID" value="KAG2573243.1"/>
    <property type="molecule type" value="Genomic_DNA"/>
</dbReference>
<evidence type="ECO:0000256" key="1">
    <source>
        <dbReference type="SAM" id="Phobius"/>
    </source>
</evidence>
<dbReference type="Proteomes" id="UP000823388">
    <property type="component" value="Chromosome 7K"/>
</dbReference>
<sequence>CASSSGPWEDRLLPVGSQGTRSLEATSSRCILGRPSLACPRRFAMNGAPCGSYIHDFVMEGCFELLVLAFPLLLLIISTIFHSYRPVMILAEMIA</sequence>